<feature type="domain" description="PH" evidence="3">
    <location>
        <begin position="132"/>
        <end position="268"/>
    </location>
</feature>
<dbReference type="InterPro" id="IPR035892">
    <property type="entry name" value="C2_domain_sf"/>
</dbReference>
<dbReference type="GO" id="GO:0005085">
    <property type="term" value="F:guanyl-nucleotide exchange factor activity"/>
    <property type="evidence" value="ECO:0007669"/>
    <property type="project" value="UniProtKB-KW"/>
</dbReference>
<sequence>MSDRNRVNALIDDPGPVEPIDFERHLAGKRFQIQNDVCKHLLQLPDEPYVEVREAEKRTAVSEIPAYESTQIDPVVLSAIEQYAAPRSTVINIHEAQYGKNYKQLPPNELQQNIFPLQYEPDIDKENEVINPSDKRGWLFKLKSTVSNSEKFSMKELNRDGKKRWAVLRKVQEGDDTTGYLLECLKDEKEEHKGKNAKGVTYFLAEPIFEAFPFDEMSKDQKKRFGFELRMQNLENDDNEEITVNAVFVAENEEDRDDWVSRINDALASSKRQELEEDSDPEDIVDEEKIQSRFSATQNNSIYSYLKESQRYEDLARKRKRNRNRILALSSQRENLSSAQNSKMAEISEIVEDQIKPVRFVLRAAALQFHLRGAVREQNIEITNLEPFFVTFALFDAKSRKKISADFHAQMNDEMLKNLTNPVGINDYVSQMFGEPERKKINYSWIENPKQAIFDIYQPHEQIYLVAKIERVLQGSISKTSQPYCEKADSEKIVNSIIKQVKSACNRIPEHRMPFAWGAVSLFDKKGAFAPAGFHSVRTGEQENYQLPFGDLYRQEANKLKNEELFRFLAEIGKTEPLKENEQLVDVLTSSLQPVKPYHAAGADPYFEVDNFEDIPQQLAAPFHNYLNHLYIRPISLKYDAQKSFPKARNITISCELWNGDEPASSRKLCVFYTRPETRGLIFDTSRHTAVSHHQTCPQFYEEIKVELPPNIHDGHHVKIVIYHVSVDPKKTPKKSGMESVLTEIGSSWIRLRQIDGRLDLKQKYELPVYVTDGENKTLPNHFLSCSSGNWVDGMKKLLEIELFLVSTVQVTGKLIHSFLANPFDLRTFMALPGEEPIHLIHFMPLIINRLLEITASDKIVEKPKYIPLAKKNEDENDSAFSTFVHIVSILVENGQKENLLKFIEDKLDLPKFPNLCDSVLSAIVNLLERVKKKQRQEQLLIYLDIFLKIQAKLMFQRIHRNQRKVRKKSEIFNSSFLTNLERFANKTCDHMNKLKNHSPWERSVDDSASTRMRMPSVGFVSKLVASTINHEVFFLDQNLDEQSLNLRLEILSKLSEHEAFISLNYPNFADTSLKSFKLTRSFVEKHFLAAELLRMVQFGLTSSSSAISYCRKKSLESLLSLLTKHTLDRRYSPAKDQSRIAQLYCPFVGFITRNLQNLNIGFTDLSEFKRNPSMRSASGILNPASLDFDALKMMLKCFFHISANLNEDVISDFWSQCSSFEIENFFAILSMAVYFFKFKETKKTFDRMPSNLRVSLSAAQRKMERRSDEFEKHNFIRAGVYRSLILQNRPVEMLPTDEDWAKHESAEFSLIALDLLHLYISGARCTVAERHRSNSQLQRKIFDLLLDLLDFCQPTLVFHNAFSLLRIFIKENRQSLFVHRTDYCQRIVFVALKACNSRISAIRQNASATLFFLVRAKQCFPKTPLHLLTCFSRISSFQIMGAIFRLISEKRVNQKLFQLALTGLKQLAGNDSYSSNTNFLKNSFSGEVKDLIKKIRNVLVSTQQMKEHEDDPEKFSDLQHTMAQSYSDSPEHRKTWLQEMARRHRENGNLIEAAMCYAHIAALVAQILNKNKLLDFGCKEFHDISENIPHDEGKPKESEEDLYSTLDVTANLRKAAHLARQADQPELVPKMLRLVTPLVEKEFQYGNLAELFGEMKIAAEESAEFLRKKRFLGKYYRVVFYGSQWEDDQSKILIYKEPKITQLNEVRARLEDLYKKRFPGAFEIITDSKPISEDELDSKIAFLQLTSVEPYFAKTPNFSTDFSLNHNLSKFCFETPFTKDGKARTDDVTKQWIRKTIITTKHAFPYCTKRIQVVSENQIELSFGWQKLFHLTAKILIQWNFYGSEIFSSILEISLKIAIISLEKKNSDLKEVVKEPVDVKKLHLCLQGSVMVQVNAGPMTYAEAFLRSGTGVIISPHHRKRLIEEYEQFVVLSAAALETNQNLLPPPTNPPSSEWRYHESLFSGFNQIKTALASMELLSEDPNLV</sequence>
<proteinExistence type="inferred from homology"/>
<evidence type="ECO:0000259" key="3">
    <source>
        <dbReference type="PROSITE" id="PS50003"/>
    </source>
</evidence>
<dbReference type="PROSITE" id="PS50003">
    <property type="entry name" value="PH_DOMAIN"/>
    <property type="match status" value="1"/>
</dbReference>
<keyword evidence="1" id="KW-0344">Guanine-nucleotide releasing factor</keyword>
<comment type="similarity">
    <text evidence="2">Belongs to the DOCK family.</text>
</comment>
<dbReference type="InterPro" id="IPR043162">
    <property type="entry name" value="DOCK_C_lobe_C"/>
</dbReference>
<evidence type="ECO:0000313" key="6">
    <source>
        <dbReference type="EMBL" id="CBY07532.1"/>
    </source>
</evidence>
<feature type="domain" description="C2 DOCK-type" evidence="4">
    <location>
        <begin position="627"/>
        <end position="806"/>
    </location>
</feature>
<dbReference type="PROSITE" id="PS51651">
    <property type="entry name" value="DOCKER"/>
    <property type="match status" value="1"/>
</dbReference>
<dbReference type="SMART" id="SM00233">
    <property type="entry name" value="PH"/>
    <property type="match status" value="1"/>
</dbReference>
<dbReference type="Pfam" id="PF06920">
    <property type="entry name" value="DHR-2_Lobe_A"/>
    <property type="match status" value="1"/>
</dbReference>
<dbReference type="Pfam" id="PF20421">
    <property type="entry name" value="DHR-2_Lobe_C"/>
    <property type="match status" value="1"/>
</dbReference>
<dbReference type="InterPro" id="IPR011993">
    <property type="entry name" value="PH-like_dom_sf"/>
</dbReference>
<keyword evidence="7" id="KW-1185">Reference proteome</keyword>
<dbReference type="GO" id="GO:0007264">
    <property type="term" value="P:small GTPase-mediated signal transduction"/>
    <property type="evidence" value="ECO:0007669"/>
    <property type="project" value="InterPro"/>
</dbReference>
<dbReference type="InterPro" id="IPR046770">
    <property type="entry name" value="DOCKER_Lobe_B"/>
</dbReference>
<dbReference type="SUPFAM" id="SSF50729">
    <property type="entry name" value="PH domain-like"/>
    <property type="match status" value="1"/>
</dbReference>
<dbReference type="PANTHER" id="PTHR23317:SF26">
    <property type="entry name" value="ZIZIMIN, ISOFORM K"/>
    <property type="match status" value="1"/>
</dbReference>
<name>E4X5U3_OIKDI</name>
<organism evidence="6">
    <name type="scientific">Oikopleura dioica</name>
    <name type="common">Tunicate</name>
    <dbReference type="NCBI Taxonomy" id="34765"/>
    <lineage>
        <taxon>Eukaryota</taxon>
        <taxon>Metazoa</taxon>
        <taxon>Chordata</taxon>
        <taxon>Tunicata</taxon>
        <taxon>Appendicularia</taxon>
        <taxon>Copelata</taxon>
        <taxon>Oikopleuridae</taxon>
        <taxon>Oikopleura</taxon>
    </lineage>
</organism>
<dbReference type="Pfam" id="PF14429">
    <property type="entry name" value="DOCK-C2"/>
    <property type="match status" value="1"/>
</dbReference>
<dbReference type="PANTHER" id="PTHR23317">
    <property type="entry name" value="DEDICATOR OF CYTOKINESIS DOCK"/>
    <property type="match status" value="1"/>
</dbReference>
<dbReference type="InterPro" id="IPR021816">
    <property type="entry name" value="DOCK_C/D_N"/>
</dbReference>
<dbReference type="InterPro" id="IPR027357">
    <property type="entry name" value="DOCKER_dom"/>
</dbReference>
<dbReference type="FunCoup" id="E4X5U3">
    <property type="interactions" value="106"/>
</dbReference>
<dbReference type="Pfam" id="PF20422">
    <property type="entry name" value="DHR-2_Lobe_B"/>
    <property type="match status" value="1"/>
</dbReference>
<dbReference type="Gene3D" id="1.25.40.410">
    <property type="match status" value="1"/>
</dbReference>
<dbReference type="Gene3D" id="2.30.29.30">
    <property type="entry name" value="Pleckstrin-homology domain (PH domain)/Phosphotyrosine-binding domain (PTB)"/>
    <property type="match status" value="1"/>
</dbReference>
<accession>E4X5U3</accession>
<dbReference type="EMBL" id="FN653026">
    <property type="protein sequence ID" value="CBY07532.1"/>
    <property type="molecule type" value="Genomic_DNA"/>
</dbReference>
<evidence type="ECO:0000256" key="1">
    <source>
        <dbReference type="ARBA" id="ARBA00022658"/>
    </source>
</evidence>
<dbReference type="Gene3D" id="2.60.40.150">
    <property type="entry name" value="C2 domain"/>
    <property type="match status" value="1"/>
</dbReference>
<dbReference type="InterPro" id="IPR001849">
    <property type="entry name" value="PH_domain"/>
</dbReference>
<dbReference type="Proteomes" id="UP000001307">
    <property type="component" value="Unassembled WGS sequence"/>
</dbReference>
<evidence type="ECO:0000256" key="2">
    <source>
        <dbReference type="PROSITE-ProRule" id="PRU00983"/>
    </source>
</evidence>
<reference evidence="6" key="1">
    <citation type="journal article" date="2010" name="Science">
        <title>Plasticity of animal genome architecture unmasked by rapid evolution of a pelagic tunicate.</title>
        <authorList>
            <person name="Denoeud F."/>
            <person name="Henriet S."/>
            <person name="Mungpakdee S."/>
            <person name="Aury J.M."/>
            <person name="Da Silva C."/>
            <person name="Brinkmann H."/>
            <person name="Mikhaleva J."/>
            <person name="Olsen L.C."/>
            <person name="Jubin C."/>
            <person name="Canestro C."/>
            <person name="Bouquet J.M."/>
            <person name="Danks G."/>
            <person name="Poulain J."/>
            <person name="Campsteijn C."/>
            <person name="Adamski M."/>
            <person name="Cross I."/>
            <person name="Yadetie F."/>
            <person name="Muffato M."/>
            <person name="Louis A."/>
            <person name="Butcher S."/>
            <person name="Tsagkogeorga G."/>
            <person name="Konrad A."/>
            <person name="Singh S."/>
            <person name="Jensen M.F."/>
            <person name="Cong E.H."/>
            <person name="Eikeseth-Otteraa H."/>
            <person name="Noel B."/>
            <person name="Anthouard V."/>
            <person name="Porcel B.M."/>
            <person name="Kachouri-Lafond R."/>
            <person name="Nishino A."/>
            <person name="Ugolini M."/>
            <person name="Chourrout P."/>
            <person name="Nishida H."/>
            <person name="Aasland R."/>
            <person name="Huzurbazar S."/>
            <person name="Westhof E."/>
            <person name="Delsuc F."/>
            <person name="Lehrach H."/>
            <person name="Reinhardt R."/>
            <person name="Weissenbach J."/>
            <person name="Roy S.W."/>
            <person name="Artiguenave F."/>
            <person name="Postlethwait J.H."/>
            <person name="Manak J.R."/>
            <person name="Thompson E.M."/>
            <person name="Jaillon O."/>
            <person name="Du Pasquier L."/>
            <person name="Boudinot P."/>
            <person name="Liberles D.A."/>
            <person name="Volff J.N."/>
            <person name="Philippe H."/>
            <person name="Lenhard B."/>
            <person name="Roest Crollius H."/>
            <person name="Wincker P."/>
            <person name="Chourrout D."/>
        </authorList>
    </citation>
    <scope>NUCLEOTIDE SEQUENCE [LARGE SCALE GENOMIC DNA]</scope>
</reference>
<dbReference type="InterPro" id="IPR046769">
    <property type="entry name" value="DOCKER_Lobe_A"/>
</dbReference>
<dbReference type="InterPro" id="IPR027007">
    <property type="entry name" value="C2_DOCK-type_domain"/>
</dbReference>
<feature type="domain" description="DOCKER" evidence="5">
    <location>
        <begin position="1525"/>
        <end position="1982"/>
    </location>
</feature>
<evidence type="ECO:0000313" key="7">
    <source>
        <dbReference type="Proteomes" id="UP000001307"/>
    </source>
</evidence>
<dbReference type="Pfam" id="PF11878">
    <property type="entry name" value="DOCK_C-D_N"/>
    <property type="match status" value="1"/>
</dbReference>
<dbReference type="InParanoid" id="E4X5U3"/>
<dbReference type="InterPro" id="IPR046773">
    <property type="entry name" value="DOCKER_Lobe_C"/>
</dbReference>
<dbReference type="OrthoDB" id="47328at2759"/>
<protein>
    <submittedName>
        <fullName evidence="6">Uncharacterized protein</fullName>
    </submittedName>
</protein>
<dbReference type="InterPro" id="IPR026791">
    <property type="entry name" value="DOCK"/>
</dbReference>
<dbReference type="PROSITE" id="PS51650">
    <property type="entry name" value="C2_DOCK"/>
    <property type="match status" value="1"/>
</dbReference>
<dbReference type="InterPro" id="IPR043161">
    <property type="entry name" value="DOCK_C_lobe_A"/>
</dbReference>
<gene>
    <name evidence="6" type="ORF">GSOID_T00002513001</name>
</gene>
<dbReference type="Gene3D" id="1.20.58.740">
    <property type="match status" value="1"/>
</dbReference>
<evidence type="ECO:0000259" key="4">
    <source>
        <dbReference type="PROSITE" id="PS51650"/>
    </source>
</evidence>
<evidence type="ECO:0000259" key="5">
    <source>
        <dbReference type="PROSITE" id="PS51651"/>
    </source>
</evidence>